<reference evidence="3 4" key="1">
    <citation type="submission" date="2024-09" db="EMBL/GenBank/DDBJ databases">
        <authorList>
            <person name="Lee S.D."/>
        </authorList>
    </citation>
    <scope>NUCLEOTIDE SEQUENCE [LARGE SCALE GENOMIC DNA]</scope>
    <source>
        <strain evidence="3 4">N1-1</strain>
    </source>
</reference>
<protein>
    <submittedName>
        <fullName evidence="3">Hemerythrin domain-containing protein</fullName>
    </submittedName>
</protein>
<dbReference type="InterPro" id="IPR012312">
    <property type="entry name" value="Hemerythrin-like"/>
</dbReference>
<keyword evidence="4" id="KW-1185">Reference proteome</keyword>
<dbReference type="Pfam" id="PF01814">
    <property type="entry name" value="Hemerythrin"/>
    <property type="match status" value="1"/>
</dbReference>
<proteinExistence type="predicted"/>
<feature type="domain" description="Hemerythrin-like" evidence="2">
    <location>
        <begin position="9"/>
        <end position="139"/>
    </location>
</feature>
<dbReference type="Proteomes" id="UP001592582">
    <property type="component" value="Unassembled WGS sequence"/>
</dbReference>
<dbReference type="PANTHER" id="PTHR38048:SF2">
    <property type="entry name" value="HEMERYTHRIN-LIKE DOMAIN-CONTAINING PROTEIN"/>
    <property type="match status" value="1"/>
</dbReference>
<dbReference type="InterPro" id="IPR053206">
    <property type="entry name" value="Dimeric_xanthone_biosynth"/>
</dbReference>
<gene>
    <name evidence="3" type="ORF">ACEZDG_12505</name>
</gene>
<evidence type="ECO:0000313" key="4">
    <source>
        <dbReference type="Proteomes" id="UP001592582"/>
    </source>
</evidence>
<evidence type="ECO:0000256" key="1">
    <source>
        <dbReference type="SAM" id="MobiDB-lite"/>
    </source>
</evidence>
<evidence type="ECO:0000259" key="2">
    <source>
        <dbReference type="Pfam" id="PF01814"/>
    </source>
</evidence>
<sequence length="234" mass="25946">MTDTIDFTMMYVTHNAFRRDLGRLTAAAAEERPDTGRIRGGWENFKQQLHIHHTVEDTDLWPRLHRAVTSADDLALLEQMEAEHALIDPLLAAVDKAMDKAMDKAKDGRRADLADCLDQLSEALVHHLEHEEAQALPLIQAVLTPADWRAFANAMRSRQGVRGAAVYVPWILDGAAPAEQRRFLGALPAPVTVLNRLLWQHSYRRRQLWGSASATGPAPGRARAASTGPGGDQR</sequence>
<feature type="region of interest" description="Disordered" evidence="1">
    <location>
        <begin position="210"/>
        <end position="234"/>
    </location>
</feature>
<organism evidence="3 4">
    <name type="scientific">Streptacidiphilus alkalitolerans</name>
    <dbReference type="NCBI Taxonomy" id="3342712"/>
    <lineage>
        <taxon>Bacteria</taxon>
        <taxon>Bacillati</taxon>
        <taxon>Actinomycetota</taxon>
        <taxon>Actinomycetes</taxon>
        <taxon>Kitasatosporales</taxon>
        <taxon>Streptomycetaceae</taxon>
        <taxon>Streptacidiphilus</taxon>
    </lineage>
</organism>
<evidence type="ECO:0000313" key="3">
    <source>
        <dbReference type="EMBL" id="MFC1410091.1"/>
    </source>
</evidence>
<dbReference type="CDD" id="cd12108">
    <property type="entry name" value="Hr-like"/>
    <property type="match status" value="1"/>
</dbReference>
<dbReference type="EMBL" id="JBHEZX010000005">
    <property type="protein sequence ID" value="MFC1410091.1"/>
    <property type="molecule type" value="Genomic_DNA"/>
</dbReference>
<dbReference type="Gene3D" id="1.20.120.520">
    <property type="entry name" value="nmb1532 protein domain like"/>
    <property type="match status" value="1"/>
</dbReference>
<accession>A0ABV6V8Z0</accession>
<name>A0ABV6V8Z0_9ACTN</name>
<feature type="compositionally biased region" description="Low complexity" evidence="1">
    <location>
        <begin position="210"/>
        <end position="227"/>
    </location>
</feature>
<dbReference type="RefSeq" id="WP_380507116.1">
    <property type="nucleotide sequence ID" value="NZ_JBHEZX010000005.1"/>
</dbReference>
<dbReference type="PANTHER" id="PTHR38048">
    <property type="entry name" value="EXPRESSED PROTEIN"/>
    <property type="match status" value="1"/>
</dbReference>
<comment type="caution">
    <text evidence="3">The sequence shown here is derived from an EMBL/GenBank/DDBJ whole genome shotgun (WGS) entry which is preliminary data.</text>
</comment>